<dbReference type="STRING" id="1907939.BKL49_04800"/>
<dbReference type="Pfam" id="PF13371">
    <property type="entry name" value="TPR_9"/>
    <property type="match status" value="1"/>
</dbReference>
<evidence type="ECO:0000313" key="4">
    <source>
        <dbReference type="Proteomes" id="UP000188602"/>
    </source>
</evidence>
<dbReference type="AlphaFoldDB" id="A0A1V3JRE8"/>
<gene>
    <name evidence="3" type="ORF">BKL49_04800</name>
</gene>
<dbReference type="Pfam" id="PF13369">
    <property type="entry name" value="Transglut_core2"/>
    <property type="match status" value="1"/>
</dbReference>
<organism evidence="3 4">
    <name type="scientific">Rodentibacter myodis</name>
    <dbReference type="NCBI Taxonomy" id="1907939"/>
    <lineage>
        <taxon>Bacteria</taxon>
        <taxon>Pseudomonadati</taxon>
        <taxon>Pseudomonadota</taxon>
        <taxon>Gammaproteobacteria</taxon>
        <taxon>Pasteurellales</taxon>
        <taxon>Pasteurellaceae</taxon>
        <taxon>Rodentibacter</taxon>
    </lineage>
</organism>
<comment type="caution">
    <text evidence="3">The sequence shown here is derived from an EMBL/GenBank/DDBJ whole genome shotgun (WGS) entry which is preliminary data.</text>
</comment>
<name>A0A1V3JRE8_9PAST</name>
<dbReference type="InterPro" id="IPR011990">
    <property type="entry name" value="TPR-like_helical_dom_sf"/>
</dbReference>
<evidence type="ECO:0000259" key="2">
    <source>
        <dbReference type="Pfam" id="PF13369"/>
    </source>
</evidence>
<dbReference type="EMBL" id="MLHQ01000010">
    <property type="protein sequence ID" value="OOF59392.1"/>
    <property type="molecule type" value="Genomic_DNA"/>
</dbReference>
<evidence type="ECO:0000313" key="3">
    <source>
        <dbReference type="EMBL" id="OOF59392.1"/>
    </source>
</evidence>
<dbReference type="PANTHER" id="PTHR31350:SF21">
    <property type="entry name" value="F-BOX ONLY PROTEIN 21"/>
    <property type="match status" value="1"/>
</dbReference>
<dbReference type="InterPro" id="IPR032698">
    <property type="entry name" value="SirB1_N"/>
</dbReference>
<dbReference type="Proteomes" id="UP000188602">
    <property type="component" value="Unassembled WGS sequence"/>
</dbReference>
<comment type="similarity">
    <text evidence="1">Belongs to the UPF0162 family.</text>
</comment>
<feature type="domain" description="Protein SirB1 N-terminal" evidence="2">
    <location>
        <begin position="29"/>
        <end position="176"/>
    </location>
</feature>
<protein>
    <recommendedName>
        <fullName evidence="2">Protein SirB1 N-terminal domain-containing protein</fullName>
    </recommendedName>
</protein>
<keyword evidence="4" id="KW-1185">Reference proteome</keyword>
<reference evidence="3 4" key="1">
    <citation type="submission" date="2016-10" db="EMBL/GenBank/DDBJ databases">
        <title>Rodentibacter gen. nov. and new species.</title>
        <authorList>
            <person name="Christensen H."/>
        </authorList>
    </citation>
    <scope>NUCLEOTIDE SEQUENCE [LARGE SCALE GENOMIC DNA]</scope>
    <source>
        <strain evidence="3 4">Ac151</strain>
    </source>
</reference>
<dbReference type="RefSeq" id="WP_077423485.1">
    <property type="nucleotide sequence ID" value="NZ_MLHQ01000010.1"/>
</dbReference>
<evidence type="ECO:0000256" key="1">
    <source>
        <dbReference type="ARBA" id="ARBA00007100"/>
    </source>
</evidence>
<dbReference type="SUPFAM" id="SSF48452">
    <property type="entry name" value="TPR-like"/>
    <property type="match status" value="1"/>
</dbReference>
<proteinExistence type="inferred from homology"/>
<dbReference type="OrthoDB" id="232498at2"/>
<dbReference type="PANTHER" id="PTHR31350">
    <property type="entry name" value="SI:DKEY-261L7.2"/>
    <property type="match status" value="1"/>
</dbReference>
<sequence length="268" mass="31709">MKYYRRGLYDQFVSFYLAVSDDGGELETQFRAKMGHFVRKARREISLEWTLEKRIRHLLKLVYEDWAFHCSPDNYFYARNLYLPYVFEYREGMPVTLGAIVLYLADALDLPIYPVNFPTQLILRAEIEDKVIFIDPWNGQDISQEKLQQLYEGAFGFGAKIQQEELERADLNLLYSRFEQLAKNALIREEHNDMAFRYIEYLLILKSDDPYHIRDRGFVLAQMGAYPAALKDLEYFVDNCPQDPTSALIRTQLLELKGEIDQDRHFLQ</sequence>
<accession>A0A1V3JRE8</accession>